<dbReference type="InterPro" id="IPR017927">
    <property type="entry name" value="FAD-bd_FR_type"/>
</dbReference>
<feature type="region of interest" description="Disordered" evidence="6">
    <location>
        <begin position="96"/>
        <end position="122"/>
    </location>
</feature>
<comment type="subcellular location">
    <subcellularLocation>
        <location evidence="1">Membrane</location>
        <topology evidence="1">Multi-pass membrane protein</topology>
    </subcellularLocation>
</comment>
<dbReference type="GO" id="GO:0016491">
    <property type="term" value="F:oxidoreductase activity"/>
    <property type="evidence" value="ECO:0007669"/>
    <property type="project" value="UniProtKB-KW"/>
</dbReference>
<evidence type="ECO:0000256" key="6">
    <source>
        <dbReference type="SAM" id="MobiDB-lite"/>
    </source>
</evidence>
<evidence type="ECO:0000256" key="1">
    <source>
        <dbReference type="ARBA" id="ARBA00004141"/>
    </source>
</evidence>
<dbReference type="Pfam" id="PF08030">
    <property type="entry name" value="NAD_binding_6"/>
    <property type="match status" value="1"/>
</dbReference>
<dbReference type="InterPro" id="IPR013121">
    <property type="entry name" value="Fe_red_NAD-bd_6"/>
</dbReference>
<evidence type="ECO:0000259" key="8">
    <source>
        <dbReference type="PROSITE" id="PS51384"/>
    </source>
</evidence>
<protein>
    <submittedName>
        <fullName evidence="9">NADPH oxidase 1</fullName>
    </submittedName>
</protein>
<sequence>MFPGPKEQLVSSSAENVRFQESKHGKVLVVRIVHHKPHKVDKNISIGGGNLARIFPQIQIQIVTESMPFAFSVPPQVRQSSFAFFSYIESRAKLRDSGTKATSTTSENEMQESDLSRTVVEGGPHDKELSLSDLMASPVRVDKPQKVAPPTLLPNRPHQALEYPPLYFLLKRFPRLMEVSKQWYVYRWRASYPLQQKLPCSRALRKLGVHLTWGEAILLLPFWTALASAIIYTFVFPSVIYTGHVARTALIGCFAFAQRNSLITALVGMPIDRTLYYHKLSGRIALIGTIGHAWAFYIDPRYQASNATIRAKLASSFVGSVNTAGSVMALILFLIIMSSLPLVRRRVFELFYYMHIICASGIAMGAFFHTGILIPLLVACTWGVDLFFRSIVMARHRYPTKAKIRTLSATVIELSFPKVEGFDYNPGQYIYLCLPELSYLEWHPFSISSAPKMKNVTLHIRRSGNWTSSLYKLAEQGKEVDILIEGPYGNLGVDVFGDRYKMVILFSGGIGITPMQSICDQLLFEEARKRRNMKRIKFVWTDRDPVMMTEAPVVRRMSSVDLESLGDDEWADAESETSAYERNSAHIFSQLVSLLPPGTSTDDDLDRFYESLSELMDQDADRLHNSNMTFEESGDDLDAMADDTSVADNNAPWDRDPECNKSLGEILEMQLYHTGAESEFHIPYARRGRPDIKKIFLEMKKEAKEKGEHRVAVCVCAPKKLSALCRKACIVYSDEAVCFDFHAESMEA</sequence>
<dbReference type="InterPro" id="IPR013130">
    <property type="entry name" value="Fe3_Rdtase_TM_dom"/>
</dbReference>
<evidence type="ECO:0000313" key="9">
    <source>
        <dbReference type="EMBL" id="GAX27896.1"/>
    </source>
</evidence>
<feature type="transmembrane region" description="Helical" evidence="7">
    <location>
        <begin position="280"/>
        <end position="297"/>
    </location>
</feature>
<keyword evidence="3 7" id="KW-1133">Transmembrane helix</keyword>
<dbReference type="PANTHER" id="PTHR11972:SF55">
    <property type="entry name" value="FERRIC REDUCTASE"/>
    <property type="match status" value="1"/>
</dbReference>
<feature type="transmembrane region" description="Helical" evidence="7">
    <location>
        <begin position="350"/>
        <end position="368"/>
    </location>
</feature>
<dbReference type="OrthoDB" id="47146at2759"/>
<dbReference type="InterPro" id="IPR039261">
    <property type="entry name" value="FNR_nucleotide-bd"/>
</dbReference>
<dbReference type="SUPFAM" id="SSF63380">
    <property type="entry name" value="Riboflavin synthase domain-like"/>
    <property type="match status" value="1"/>
</dbReference>
<evidence type="ECO:0000256" key="3">
    <source>
        <dbReference type="ARBA" id="ARBA00022989"/>
    </source>
</evidence>
<dbReference type="SUPFAM" id="SSF52343">
    <property type="entry name" value="Ferredoxin reductase-like, C-terminal NADP-linked domain"/>
    <property type="match status" value="1"/>
</dbReference>
<evidence type="ECO:0000313" key="10">
    <source>
        <dbReference type="Proteomes" id="UP000198406"/>
    </source>
</evidence>
<accession>A0A1Z5KNN5</accession>
<dbReference type="SFLD" id="SFLDG01168">
    <property type="entry name" value="Ferric_reductase_subgroup_(FRE"/>
    <property type="match status" value="1"/>
</dbReference>
<dbReference type="Proteomes" id="UP000198406">
    <property type="component" value="Unassembled WGS sequence"/>
</dbReference>
<reference evidence="9 10" key="1">
    <citation type="journal article" date="2015" name="Plant Cell">
        <title>Oil accumulation by the oleaginous diatom Fistulifera solaris as revealed by the genome and transcriptome.</title>
        <authorList>
            <person name="Tanaka T."/>
            <person name="Maeda Y."/>
            <person name="Veluchamy A."/>
            <person name="Tanaka M."/>
            <person name="Abida H."/>
            <person name="Marechal E."/>
            <person name="Bowler C."/>
            <person name="Muto M."/>
            <person name="Sunaga Y."/>
            <person name="Tanaka M."/>
            <person name="Yoshino T."/>
            <person name="Taniguchi T."/>
            <person name="Fukuda Y."/>
            <person name="Nemoto M."/>
            <person name="Matsumoto M."/>
            <person name="Wong P.S."/>
            <person name="Aburatani S."/>
            <person name="Fujibuchi W."/>
        </authorList>
    </citation>
    <scope>NUCLEOTIDE SEQUENCE [LARGE SCALE GENOMIC DNA]</scope>
    <source>
        <strain evidence="9 10">JPCC DA0580</strain>
    </source>
</reference>
<evidence type="ECO:0000256" key="4">
    <source>
        <dbReference type="ARBA" id="ARBA00023002"/>
    </source>
</evidence>
<dbReference type="GO" id="GO:0005886">
    <property type="term" value="C:plasma membrane"/>
    <property type="evidence" value="ECO:0007669"/>
    <property type="project" value="TreeGrafter"/>
</dbReference>
<dbReference type="Gene3D" id="2.40.30.10">
    <property type="entry name" value="Translation factors"/>
    <property type="match status" value="1"/>
</dbReference>
<dbReference type="Pfam" id="PF01794">
    <property type="entry name" value="Ferric_reduct"/>
    <property type="match status" value="1"/>
</dbReference>
<gene>
    <name evidence="9" type="ORF">FisN_21Hh246</name>
</gene>
<dbReference type="CDD" id="cd06186">
    <property type="entry name" value="NOX_Duox_like_FAD_NADP"/>
    <property type="match status" value="1"/>
</dbReference>
<keyword evidence="5 7" id="KW-0472">Membrane</keyword>
<keyword evidence="10" id="KW-1185">Reference proteome</keyword>
<feature type="transmembrane region" description="Helical" evidence="7">
    <location>
        <begin position="317"/>
        <end position="343"/>
    </location>
</feature>
<feature type="domain" description="FAD-binding FR-type" evidence="8">
    <location>
        <begin position="385"/>
        <end position="494"/>
    </location>
</feature>
<proteinExistence type="predicted"/>
<dbReference type="EMBL" id="BDSP01000260">
    <property type="protein sequence ID" value="GAX27896.1"/>
    <property type="molecule type" value="Genomic_DNA"/>
</dbReference>
<feature type="compositionally biased region" description="Polar residues" evidence="6">
    <location>
        <begin position="99"/>
        <end position="108"/>
    </location>
</feature>
<keyword evidence="2 7" id="KW-0812">Transmembrane</keyword>
<name>A0A1Z5KNN5_FISSO</name>
<dbReference type="SFLD" id="SFLDS00052">
    <property type="entry name" value="Ferric_Reductase_Domain"/>
    <property type="match status" value="1"/>
</dbReference>
<dbReference type="PROSITE" id="PS51384">
    <property type="entry name" value="FAD_FR"/>
    <property type="match status" value="1"/>
</dbReference>
<comment type="caution">
    <text evidence="9">The sequence shown here is derived from an EMBL/GenBank/DDBJ whole genome shotgun (WGS) entry which is preliminary data.</text>
</comment>
<dbReference type="InterPro" id="IPR017938">
    <property type="entry name" value="Riboflavin_synthase-like_b-brl"/>
</dbReference>
<dbReference type="InterPro" id="IPR013112">
    <property type="entry name" value="FAD-bd_8"/>
</dbReference>
<organism evidence="9 10">
    <name type="scientific">Fistulifera solaris</name>
    <name type="common">Oleaginous diatom</name>
    <dbReference type="NCBI Taxonomy" id="1519565"/>
    <lineage>
        <taxon>Eukaryota</taxon>
        <taxon>Sar</taxon>
        <taxon>Stramenopiles</taxon>
        <taxon>Ochrophyta</taxon>
        <taxon>Bacillariophyta</taxon>
        <taxon>Bacillariophyceae</taxon>
        <taxon>Bacillariophycidae</taxon>
        <taxon>Naviculales</taxon>
        <taxon>Naviculaceae</taxon>
        <taxon>Fistulifera</taxon>
    </lineage>
</organism>
<dbReference type="Pfam" id="PF08022">
    <property type="entry name" value="FAD_binding_8"/>
    <property type="match status" value="1"/>
</dbReference>
<dbReference type="AlphaFoldDB" id="A0A1Z5KNN5"/>
<keyword evidence="4" id="KW-0560">Oxidoreductase</keyword>
<dbReference type="PANTHER" id="PTHR11972">
    <property type="entry name" value="NADPH OXIDASE"/>
    <property type="match status" value="1"/>
</dbReference>
<dbReference type="InParanoid" id="A0A1Z5KNN5"/>
<evidence type="ECO:0000256" key="2">
    <source>
        <dbReference type="ARBA" id="ARBA00022692"/>
    </source>
</evidence>
<evidence type="ECO:0000256" key="5">
    <source>
        <dbReference type="ARBA" id="ARBA00023136"/>
    </source>
</evidence>
<evidence type="ECO:0000256" key="7">
    <source>
        <dbReference type="SAM" id="Phobius"/>
    </source>
</evidence>
<dbReference type="Gene3D" id="3.40.50.80">
    <property type="entry name" value="Nucleotide-binding domain of ferredoxin-NADP reductase (FNR) module"/>
    <property type="match status" value="2"/>
</dbReference>
<feature type="transmembrane region" description="Helical" evidence="7">
    <location>
        <begin position="216"/>
        <end position="236"/>
    </location>
</feature>
<dbReference type="InterPro" id="IPR050369">
    <property type="entry name" value="RBOH/FRE"/>
</dbReference>